<feature type="binding site" evidence="3">
    <location>
        <position position="423"/>
    </location>
    <ligand>
        <name>ATP</name>
        <dbReference type="ChEBI" id="CHEBI:30616"/>
    </ligand>
</feature>
<protein>
    <recommendedName>
        <fullName evidence="5">Protein kinase domain-containing protein</fullName>
    </recommendedName>
</protein>
<dbReference type="VEuPathDB" id="VectorBase:ADIR003274"/>
<feature type="compositionally biased region" description="Polar residues" evidence="4">
    <location>
        <begin position="195"/>
        <end position="212"/>
    </location>
</feature>
<dbReference type="SMART" id="SM00220">
    <property type="entry name" value="S_TKc"/>
    <property type="match status" value="1"/>
</dbReference>
<dbReference type="GO" id="GO:0004672">
    <property type="term" value="F:protein kinase activity"/>
    <property type="evidence" value="ECO:0007669"/>
    <property type="project" value="InterPro"/>
</dbReference>
<dbReference type="InterPro" id="IPR008271">
    <property type="entry name" value="Ser/Thr_kinase_AS"/>
</dbReference>
<feature type="compositionally biased region" description="Low complexity" evidence="4">
    <location>
        <begin position="341"/>
        <end position="353"/>
    </location>
</feature>
<organism evidence="6 7">
    <name type="scientific">Anopheles dirus</name>
    <dbReference type="NCBI Taxonomy" id="7168"/>
    <lineage>
        <taxon>Eukaryota</taxon>
        <taxon>Metazoa</taxon>
        <taxon>Ecdysozoa</taxon>
        <taxon>Arthropoda</taxon>
        <taxon>Hexapoda</taxon>
        <taxon>Insecta</taxon>
        <taxon>Pterygota</taxon>
        <taxon>Neoptera</taxon>
        <taxon>Endopterygota</taxon>
        <taxon>Diptera</taxon>
        <taxon>Nematocera</taxon>
        <taxon>Culicoidea</taxon>
        <taxon>Culicidae</taxon>
        <taxon>Anophelinae</taxon>
        <taxon>Anopheles</taxon>
    </lineage>
</organism>
<keyword evidence="7" id="KW-1185">Reference proteome</keyword>
<feature type="region of interest" description="Disordered" evidence="4">
    <location>
        <begin position="272"/>
        <end position="353"/>
    </location>
</feature>
<dbReference type="PROSITE" id="PS50011">
    <property type="entry name" value="PROTEIN_KINASE_DOM"/>
    <property type="match status" value="1"/>
</dbReference>
<dbReference type="GO" id="GO:0005886">
    <property type="term" value="C:plasma membrane"/>
    <property type="evidence" value="ECO:0007669"/>
    <property type="project" value="TreeGrafter"/>
</dbReference>
<dbReference type="SUPFAM" id="SSF47986">
    <property type="entry name" value="DEATH domain"/>
    <property type="match status" value="1"/>
</dbReference>
<dbReference type="InterPro" id="IPR011009">
    <property type="entry name" value="Kinase-like_dom_sf"/>
</dbReference>
<dbReference type="PANTHER" id="PTHR27001">
    <property type="entry name" value="OS01G0253100 PROTEIN"/>
    <property type="match status" value="1"/>
</dbReference>
<dbReference type="Pfam" id="PF00069">
    <property type="entry name" value="Pkinase"/>
    <property type="match status" value="1"/>
</dbReference>
<dbReference type="CDD" id="cd08308">
    <property type="entry name" value="Death_Tube"/>
    <property type="match status" value="1"/>
</dbReference>
<evidence type="ECO:0000256" key="1">
    <source>
        <dbReference type="ARBA" id="ARBA00022741"/>
    </source>
</evidence>
<dbReference type="InterPro" id="IPR000719">
    <property type="entry name" value="Prot_kinase_dom"/>
</dbReference>
<feature type="domain" description="Protein kinase" evidence="5">
    <location>
        <begin position="393"/>
        <end position="678"/>
    </location>
</feature>
<evidence type="ECO:0000256" key="2">
    <source>
        <dbReference type="ARBA" id="ARBA00022840"/>
    </source>
</evidence>
<dbReference type="Gene3D" id="1.10.533.10">
    <property type="entry name" value="Death Domain, Fas"/>
    <property type="match status" value="1"/>
</dbReference>
<dbReference type="FunFam" id="1.10.533.10:FF:000118">
    <property type="entry name" value="TUBE"/>
    <property type="match status" value="1"/>
</dbReference>
<dbReference type="STRING" id="7168.A0A182N6K2"/>
<sequence>MHRNMEIRHMAFHLETLAHILDTSEGWRDFLYLIPRNLDDLSRTGDYTLKYTGLNESILEVESKKGNTSPAKLLLDEWAISGQVRPTVEHLLTLLVRAKQIRAAEYLTTLLREKPPARPSEGPGAPIDVTMPEDRQTESLLNGISYPSSTILQHNVESVTIDNNRDYYDKMCPMKRVEIKENSATAATGGERPVFSSSNNDTRSGSDSSDLRNPQMVERYPDQLAGPSSPRKGVAHKQEQGPPSANELPLISEILQPINGNEVEAPDLSIFGRDESVKKDNIEPGSSRPPPQEDIPALSALLGTDEQLHSSSTNRTHESIPMLSMLGSDQSTSNTLESDESSSVASSTHSGNSVSDLIKFSATSLAAQFRYDELRTATDGFNAQPYTNGNLNAPDGRSIGAGGFGTVFLALQLTPAIPVAAVKRLDPDKYKCREKFQLELDILAHLSHANVVSLLGSSADGPQLCLVYEYLPDGNLETALAAVRTGHRRLLASVRVKYLHDIATAIAFLHDRAEVIHRDVKSANVLLDRDVAKLCDFGLIKRTSSRTTTSIIGTNAYMAPEAVRGDVSPALDIFAFGIVIAETVTGEPVLAEKESRSEIDLAGYLARHQDEGLDLASLVDGTAVVDREDGGRWAMDGRTLLKIALKCIGVKWSRPGAGVLADLIGSTRANYNHGAGDS</sequence>
<dbReference type="InterPro" id="IPR011029">
    <property type="entry name" value="DEATH-like_dom_sf"/>
</dbReference>
<evidence type="ECO:0000256" key="3">
    <source>
        <dbReference type="PROSITE-ProRule" id="PRU10141"/>
    </source>
</evidence>
<dbReference type="InterPro" id="IPR029397">
    <property type="entry name" value="Tube_Death"/>
</dbReference>
<accession>A0A182N6K2</accession>
<dbReference type="Gene3D" id="1.10.510.10">
    <property type="entry name" value="Transferase(Phosphotransferase) domain 1"/>
    <property type="match status" value="1"/>
</dbReference>
<reference evidence="6" key="2">
    <citation type="submission" date="2020-05" db="UniProtKB">
        <authorList>
            <consortium name="EnsemblMetazoa"/>
        </authorList>
    </citation>
    <scope>IDENTIFICATION</scope>
    <source>
        <strain evidence="6">WRAIR2</strain>
    </source>
</reference>
<evidence type="ECO:0000313" key="6">
    <source>
        <dbReference type="EnsemblMetazoa" id="ADIR003274-PA"/>
    </source>
</evidence>
<dbReference type="PROSITE" id="PS00108">
    <property type="entry name" value="PROTEIN_KINASE_ST"/>
    <property type="match status" value="1"/>
</dbReference>
<keyword evidence="2 3" id="KW-0067">ATP-binding</keyword>
<evidence type="ECO:0000259" key="5">
    <source>
        <dbReference type="PROSITE" id="PS50011"/>
    </source>
</evidence>
<feature type="region of interest" description="Disordered" evidence="4">
    <location>
        <begin position="183"/>
        <end position="246"/>
    </location>
</feature>
<feature type="compositionally biased region" description="Polar residues" evidence="4">
    <location>
        <begin position="327"/>
        <end position="336"/>
    </location>
</feature>
<dbReference type="Gene3D" id="3.30.200.20">
    <property type="entry name" value="Phosphorylase Kinase, domain 1"/>
    <property type="match status" value="1"/>
</dbReference>
<dbReference type="SUPFAM" id="SSF56112">
    <property type="entry name" value="Protein kinase-like (PK-like)"/>
    <property type="match status" value="1"/>
</dbReference>
<dbReference type="PROSITE" id="PS00107">
    <property type="entry name" value="PROTEIN_KINASE_ATP"/>
    <property type="match status" value="1"/>
</dbReference>
<feature type="compositionally biased region" description="Basic and acidic residues" evidence="4">
    <location>
        <begin position="272"/>
        <end position="282"/>
    </location>
</feature>
<evidence type="ECO:0000313" key="7">
    <source>
        <dbReference type="Proteomes" id="UP000075884"/>
    </source>
</evidence>
<dbReference type="InterPro" id="IPR017441">
    <property type="entry name" value="Protein_kinase_ATP_BS"/>
</dbReference>
<reference evidence="7" key="1">
    <citation type="submission" date="2013-03" db="EMBL/GenBank/DDBJ databases">
        <title>The Genome Sequence of Anopheles dirus WRAIR2.</title>
        <authorList>
            <consortium name="The Broad Institute Genomics Platform"/>
            <person name="Neafsey D.E."/>
            <person name="Walton C."/>
            <person name="Walker B."/>
            <person name="Young S.K."/>
            <person name="Zeng Q."/>
            <person name="Gargeya S."/>
            <person name="Fitzgerald M."/>
            <person name="Haas B."/>
            <person name="Abouelleil A."/>
            <person name="Allen A.W."/>
            <person name="Alvarado L."/>
            <person name="Arachchi H.M."/>
            <person name="Berlin A.M."/>
            <person name="Chapman S.B."/>
            <person name="Gainer-Dewar J."/>
            <person name="Goldberg J."/>
            <person name="Griggs A."/>
            <person name="Gujja S."/>
            <person name="Hansen M."/>
            <person name="Howarth C."/>
            <person name="Imamovic A."/>
            <person name="Ireland A."/>
            <person name="Larimer J."/>
            <person name="McCowan C."/>
            <person name="Murphy C."/>
            <person name="Pearson M."/>
            <person name="Poon T.W."/>
            <person name="Priest M."/>
            <person name="Roberts A."/>
            <person name="Saif S."/>
            <person name="Shea T."/>
            <person name="Sisk P."/>
            <person name="Sykes S."/>
            <person name="Wortman J."/>
            <person name="Nusbaum C."/>
            <person name="Birren B."/>
        </authorList>
    </citation>
    <scope>NUCLEOTIDE SEQUENCE [LARGE SCALE GENOMIC DNA]</scope>
    <source>
        <strain evidence="7">WRAIR2</strain>
    </source>
</reference>
<evidence type="ECO:0000256" key="4">
    <source>
        <dbReference type="SAM" id="MobiDB-lite"/>
    </source>
</evidence>
<proteinExistence type="predicted"/>
<dbReference type="EnsemblMetazoa" id="ADIR003274-RA">
    <property type="protein sequence ID" value="ADIR003274-PA"/>
    <property type="gene ID" value="ADIR003274"/>
</dbReference>
<dbReference type="GO" id="GO:0005524">
    <property type="term" value="F:ATP binding"/>
    <property type="evidence" value="ECO:0007669"/>
    <property type="project" value="UniProtKB-UniRule"/>
</dbReference>
<name>A0A182N6K2_9DIPT</name>
<dbReference type="Pfam" id="PF14786">
    <property type="entry name" value="Death_2"/>
    <property type="match status" value="1"/>
</dbReference>
<keyword evidence="1 3" id="KW-0547">Nucleotide-binding</keyword>
<dbReference type="Proteomes" id="UP000075884">
    <property type="component" value="Unassembled WGS sequence"/>
</dbReference>
<dbReference type="PANTHER" id="PTHR27001:SF931">
    <property type="entry name" value="OS11G0664100 PROTEIN"/>
    <property type="match status" value="1"/>
</dbReference>
<dbReference type="AlphaFoldDB" id="A0A182N6K2"/>